<dbReference type="GO" id="GO:1902042">
    <property type="term" value="P:negative regulation of extrinsic apoptotic signaling pathway via death domain receptors"/>
    <property type="evidence" value="ECO:0007669"/>
    <property type="project" value="TreeGrafter"/>
</dbReference>
<keyword evidence="1" id="KW-0862">Zinc</keyword>
<dbReference type="PROSITE" id="PS50089">
    <property type="entry name" value="ZF_RING_2"/>
    <property type="match status" value="1"/>
</dbReference>
<keyword evidence="1" id="KW-0863">Zinc-finger</keyword>
<proteinExistence type="predicted"/>
<evidence type="ECO:0000256" key="1">
    <source>
        <dbReference type="PROSITE-ProRule" id="PRU00175"/>
    </source>
</evidence>
<reference evidence="4" key="1">
    <citation type="journal article" date="2020" name="Fungal Divers.">
        <title>Resolving the Mortierellaceae phylogeny through synthesis of multi-gene phylogenetics and phylogenomics.</title>
        <authorList>
            <person name="Vandepol N."/>
            <person name="Liber J."/>
            <person name="Desiro A."/>
            <person name="Na H."/>
            <person name="Kennedy M."/>
            <person name="Barry K."/>
            <person name="Grigoriev I.V."/>
            <person name="Miller A.N."/>
            <person name="O'Donnell K."/>
            <person name="Stajich J.E."/>
            <person name="Bonito G."/>
        </authorList>
    </citation>
    <scope>NUCLEOTIDE SEQUENCE</scope>
    <source>
        <strain evidence="4">KOD1015</strain>
    </source>
</reference>
<feature type="region of interest" description="Disordered" evidence="2">
    <location>
        <begin position="334"/>
        <end position="360"/>
    </location>
</feature>
<dbReference type="GO" id="GO:0005886">
    <property type="term" value="C:plasma membrane"/>
    <property type="evidence" value="ECO:0007669"/>
    <property type="project" value="TreeGrafter"/>
</dbReference>
<dbReference type="AlphaFoldDB" id="A0A9P6FXU7"/>
<dbReference type="SUPFAM" id="SSF57850">
    <property type="entry name" value="RING/U-box"/>
    <property type="match status" value="1"/>
</dbReference>
<dbReference type="GO" id="GO:0061630">
    <property type="term" value="F:ubiquitin protein ligase activity"/>
    <property type="evidence" value="ECO:0007669"/>
    <property type="project" value="TreeGrafter"/>
</dbReference>
<organism evidence="4 5">
    <name type="scientific">Lunasporangiospora selenospora</name>
    <dbReference type="NCBI Taxonomy" id="979761"/>
    <lineage>
        <taxon>Eukaryota</taxon>
        <taxon>Fungi</taxon>
        <taxon>Fungi incertae sedis</taxon>
        <taxon>Mucoromycota</taxon>
        <taxon>Mortierellomycotina</taxon>
        <taxon>Mortierellomycetes</taxon>
        <taxon>Mortierellales</taxon>
        <taxon>Mortierellaceae</taxon>
        <taxon>Lunasporangiospora</taxon>
    </lineage>
</organism>
<dbReference type="GO" id="GO:0070936">
    <property type="term" value="P:protein K48-linked ubiquitination"/>
    <property type="evidence" value="ECO:0007669"/>
    <property type="project" value="TreeGrafter"/>
</dbReference>
<feature type="compositionally biased region" description="Low complexity" evidence="2">
    <location>
        <begin position="166"/>
        <end position="179"/>
    </location>
</feature>
<dbReference type="InterPro" id="IPR001841">
    <property type="entry name" value="Znf_RING"/>
</dbReference>
<dbReference type="CDD" id="cd16500">
    <property type="entry name" value="RING-HC_CARP"/>
    <property type="match status" value="1"/>
</dbReference>
<keyword evidence="1" id="KW-0479">Metal-binding</keyword>
<gene>
    <name evidence="4" type="ORF">BGW38_009295</name>
</gene>
<feature type="domain" description="RING-type" evidence="3">
    <location>
        <begin position="367"/>
        <end position="406"/>
    </location>
</feature>
<feature type="compositionally biased region" description="Low complexity" evidence="2">
    <location>
        <begin position="215"/>
        <end position="275"/>
    </location>
</feature>
<accession>A0A9P6FXU7</accession>
<feature type="region of interest" description="Disordered" evidence="2">
    <location>
        <begin position="130"/>
        <end position="197"/>
    </location>
</feature>
<name>A0A9P6FXU7_9FUNG</name>
<sequence>MGSGVCENCCTYRTKLPQFGHTTMDYTGLSQLNIKTLRGYLLSYNISTSGMLEKQDLIRAIQSHHPIPEASEVYFRKNQPPPPERSGSFLDGFSDFGRSDSPSGSSTSSGGKESTSEGWISDIDRFFSKLFGGDDSTPSETTRSRSQAQPRQPPPSSTSPNPRPQPWAQAPSGSSAPGANYGRGQPSTGSTYGPYFGVPLSPATAFSQARAQSMNNTTSSTNGTNSTSASASGSFTPRPQAPTQQPRTTPPSTQSTQPRATPPSAQSTQPQPSSAGQPVKLTDLISSNINPTTLSVKAIKGLLDDSCVSYVGVVEKQDLVDRLEKLIENTRAEQNAVQEQEAASKKKTSAPGLNGSGGGSGEDDNLCKICCDAALNCVMLNCNHMSTCMDCGKLIMEGSRMCPICREYIVKLLHVFRA</sequence>
<dbReference type="GO" id="GO:0005737">
    <property type="term" value="C:cytoplasm"/>
    <property type="evidence" value="ECO:0007669"/>
    <property type="project" value="TreeGrafter"/>
</dbReference>
<dbReference type="GO" id="GO:0008270">
    <property type="term" value="F:zinc ion binding"/>
    <property type="evidence" value="ECO:0007669"/>
    <property type="project" value="UniProtKB-KW"/>
</dbReference>
<dbReference type="PANTHER" id="PTHR14879:SF15">
    <property type="entry name" value="E3 UBIQUITIN-PROTEIN LIGASE RIFIFYLIN-LIKE PROTEIN"/>
    <property type="match status" value="1"/>
</dbReference>
<evidence type="ECO:0000313" key="5">
    <source>
        <dbReference type="Proteomes" id="UP000780801"/>
    </source>
</evidence>
<feature type="region of interest" description="Disordered" evidence="2">
    <location>
        <begin position="71"/>
        <end position="118"/>
    </location>
</feature>
<dbReference type="InterPro" id="IPR051728">
    <property type="entry name" value="RING-FYVE_E3_ubiquitin-ligase"/>
</dbReference>
<dbReference type="PANTHER" id="PTHR14879">
    <property type="entry name" value="CASPASE REGULATOR, RING FINGER DOMAIN-CONTAINING"/>
    <property type="match status" value="1"/>
</dbReference>
<evidence type="ECO:0000313" key="4">
    <source>
        <dbReference type="EMBL" id="KAF9583514.1"/>
    </source>
</evidence>
<protein>
    <recommendedName>
        <fullName evidence="3">RING-type domain-containing protein</fullName>
    </recommendedName>
</protein>
<dbReference type="Gene3D" id="3.30.40.10">
    <property type="entry name" value="Zinc/RING finger domain, C3HC4 (zinc finger)"/>
    <property type="match status" value="1"/>
</dbReference>
<dbReference type="Pfam" id="PF13920">
    <property type="entry name" value="zf-C3HC4_3"/>
    <property type="match status" value="1"/>
</dbReference>
<dbReference type="Proteomes" id="UP000780801">
    <property type="component" value="Unassembled WGS sequence"/>
</dbReference>
<dbReference type="GO" id="GO:0043161">
    <property type="term" value="P:proteasome-mediated ubiquitin-dependent protein catabolic process"/>
    <property type="evidence" value="ECO:0007669"/>
    <property type="project" value="TreeGrafter"/>
</dbReference>
<keyword evidence="5" id="KW-1185">Reference proteome</keyword>
<dbReference type="InterPro" id="IPR013083">
    <property type="entry name" value="Znf_RING/FYVE/PHD"/>
</dbReference>
<feature type="compositionally biased region" description="Pro residues" evidence="2">
    <location>
        <begin position="151"/>
        <end position="165"/>
    </location>
</feature>
<dbReference type="OrthoDB" id="3045089at2759"/>
<evidence type="ECO:0000256" key="2">
    <source>
        <dbReference type="SAM" id="MobiDB-lite"/>
    </source>
</evidence>
<evidence type="ECO:0000259" key="3">
    <source>
        <dbReference type="PROSITE" id="PS50089"/>
    </source>
</evidence>
<comment type="caution">
    <text evidence="4">The sequence shown here is derived from an EMBL/GenBank/DDBJ whole genome shotgun (WGS) entry which is preliminary data.</text>
</comment>
<feature type="compositionally biased region" description="Low complexity" evidence="2">
    <location>
        <begin position="86"/>
        <end position="118"/>
    </location>
</feature>
<feature type="region of interest" description="Disordered" evidence="2">
    <location>
        <begin position="209"/>
        <end position="279"/>
    </location>
</feature>
<dbReference type="EMBL" id="JAABOA010000677">
    <property type="protein sequence ID" value="KAF9583514.1"/>
    <property type="molecule type" value="Genomic_DNA"/>
</dbReference>